<evidence type="ECO:0000313" key="1">
    <source>
        <dbReference type="EMBL" id="MCD7465259.1"/>
    </source>
</evidence>
<dbReference type="EMBL" id="JACEIK010001032">
    <property type="protein sequence ID" value="MCD7465259.1"/>
    <property type="molecule type" value="Genomic_DNA"/>
</dbReference>
<keyword evidence="2" id="KW-1185">Reference proteome</keyword>
<proteinExistence type="predicted"/>
<protein>
    <submittedName>
        <fullName evidence="1">Uncharacterized protein</fullName>
    </submittedName>
</protein>
<name>A0ABS8T2P1_DATST</name>
<organism evidence="1 2">
    <name type="scientific">Datura stramonium</name>
    <name type="common">Jimsonweed</name>
    <name type="synonym">Common thornapple</name>
    <dbReference type="NCBI Taxonomy" id="4076"/>
    <lineage>
        <taxon>Eukaryota</taxon>
        <taxon>Viridiplantae</taxon>
        <taxon>Streptophyta</taxon>
        <taxon>Embryophyta</taxon>
        <taxon>Tracheophyta</taxon>
        <taxon>Spermatophyta</taxon>
        <taxon>Magnoliopsida</taxon>
        <taxon>eudicotyledons</taxon>
        <taxon>Gunneridae</taxon>
        <taxon>Pentapetalae</taxon>
        <taxon>asterids</taxon>
        <taxon>lamiids</taxon>
        <taxon>Solanales</taxon>
        <taxon>Solanaceae</taxon>
        <taxon>Solanoideae</taxon>
        <taxon>Datureae</taxon>
        <taxon>Datura</taxon>
    </lineage>
</organism>
<feature type="non-terminal residue" evidence="1">
    <location>
        <position position="51"/>
    </location>
</feature>
<evidence type="ECO:0000313" key="2">
    <source>
        <dbReference type="Proteomes" id="UP000823775"/>
    </source>
</evidence>
<dbReference type="Proteomes" id="UP000823775">
    <property type="component" value="Unassembled WGS sequence"/>
</dbReference>
<reference evidence="1 2" key="1">
    <citation type="journal article" date="2021" name="BMC Genomics">
        <title>Datura genome reveals duplications of psychoactive alkaloid biosynthetic genes and high mutation rate following tissue culture.</title>
        <authorList>
            <person name="Rajewski A."/>
            <person name="Carter-House D."/>
            <person name="Stajich J."/>
            <person name="Litt A."/>
        </authorList>
    </citation>
    <scope>NUCLEOTIDE SEQUENCE [LARGE SCALE GENOMIC DNA]</scope>
    <source>
        <strain evidence="1">AR-01</strain>
    </source>
</reference>
<sequence length="51" mass="5694">MAYRAVKEKEVVVVDKCLKPLRKGTEGLKSLATKAPPARRFEAKDVEEHGL</sequence>
<comment type="caution">
    <text evidence="1">The sequence shown here is derived from an EMBL/GenBank/DDBJ whole genome shotgun (WGS) entry which is preliminary data.</text>
</comment>
<gene>
    <name evidence="1" type="ORF">HAX54_000925</name>
</gene>
<accession>A0ABS8T2P1</accession>